<dbReference type="PANTHER" id="PTHR44688:SF16">
    <property type="entry name" value="DNA-BINDING TRANSCRIPTIONAL ACTIVATOR DEVR_DOSR"/>
    <property type="match status" value="1"/>
</dbReference>
<dbReference type="PRINTS" id="PR00038">
    <property type="entry name" value="HTHLUXR"/>
</dbReference>
<dbReference type="PROSITE" id="PS00622">
    <property type="entry name" value="HTH_LUXR_1"/>
    <property type="match status" value="1"/>
</dbReference>
<dbReference type="Gene3D" id="1.10.10.10">
    <property type="entry name" value="Winged helix-like DNA-binding domain superfamily/Winged helix DNA-binding domain"/>
    <property type="match status" value="1"/>
</dbReference>
<comment type="caution">
    <text evidence="5">The sequence shown here is derived from an EMBL/GenBank/DDBJ whole genome shotgun (WGS) entry which is preliminary data.</text>
</comment>
<evidence type="ECO:0000256" key="2">
    <source>
        <dbReference type="ARBA" id="ARBA00023125"/>
    </source>
</evidence>
<keyword evidence="1" id="KW-0805">Transcription regulation</keyword>
<protein>
    <recommendedName>
        <fullName evidence="4">HTH luxR-type domain-containing protein</fullName>
    </recommendedName>
</protein>
<keyword evidence="6" id="KW-1185">Reference proteome</keyword>
<keyword evidence="2" id="KW-0238">DNA-binding</keyword>
<dbReference type="PROSITE" id="PS50043">
    <property type="entry name" value="HTH_LUXR_2"/>
    <property type="match status" value="1"/>
</dbReference>
<dbReference type="RefSeq" id="WP_344315178.1">
    <property type="nucleotide sequence ID" value="NZ_BAAANY010000043.1"/>
</dbReference>
<feature type="domain" description="HTH luxR-type" evidence="4">
    <location>
        <begin position="219"/>
        <end position="284"/>
    </location>
</feature>
<dbReference type="SUPFAM" id="SSF46894">
    <property type="entry name" value="C-terminal effector domain of the bipartite response regulators"/>
    <property type="match status" value="1"/>
</dbReference>
<evidence type="ECO:0000256" key="3">
    <source>
        <dbReference type="ARBA" id="ARBA00023163"/>
    </source>
</evidence>
<keyword evidence="3" id="KW-0804">Transcription</keyword>
<evidence type="ECO:0000313" key="6">
    <source>
        <dbReference type="Proteomes" id="UP001500618"/>
    </source>
</evidence>
<name>A0ABP4V7Z3_9ACTN</name>
<dbReference type="Proteomes" id="UP001500618">
    <property type="component" value="Unassembled WGS sequence"/>
</dbReference>
<dbReference type="SMART" id="SM00421">
    <property type="entry name" value="HTH_LUXR"/>
    <property type="match status" value="1"/>
</dbReference>
<dbReference type="InterPro" id="IPR000792">
    <property type="entry name" value="Tscrpt_reg_LuxR_C"/>
</dbReference>
<dbReference type="Pfam" id="PF00196">
    <property type="entry name" value="GerE"/>
    <property type="match status" value="1"/>
</dbReference>
<dbReference type="InterPro" id="IPR036388">
    <property type="entry name" value="WH-like_DNA-bd_sf"/>
</dbReference>
<reference evidence="6" key="1">
    <citation type="journal article" date="2019" name="Int. J. Syst. Evol. Microbiol.">
        <title>The Global Catalogue of Microorganisms (GCM) 10K type strain sequencing project: providing services to taxonomists for standard genome sequencing and annotation.</title>
        <authorList>
            <consortium name="The Broad Institute Genomics Platform"/>
            <consortium name="The Broad Institute Genome Sequencing Center for Infectious Disease"/>
            <person name="Wu L."/>
            <person name="Ma J."/>
        </authorList>
    </citation>
    <scope>NUCLEOTIDE SEQUENCE [LARGE SCALE GENOMIC DNA]</scope>
    <source>
        <strain evidence="6">JCM 14718</strain>
    </source>
</reference>
<gene>
    <name evidence="5" type="ORF">GCM10009765_79700</name>
</gene>
<accession>A0ABP4V7Z3</accession>
<evidence type="ECO:0000259" key="4">
    <source>
        <dbReference type="PROSITE" id="PS50043"/>
    </source>
</evidence>
<dbReference type="CDD" id="cd06170">
    <property type="entry name" value="LuxR_C_like"/>
    <property type="match status" value="1"/>
</dbReference>
<sequence>MIALRRGDQDRFADLAGRLEDFANRHPGSPEIARTVGYVAISGPLERGDLDLADQLVGNFLAAPPDDWPLSPDRLWVVLAAARTQRARLATQPRNRQVVAEVAARLQALRSLLAGAFGISVLPALPAAQLVTFQALAGKGSLKEWDAAAAAWRDLGHRYELASALTAGAAVALAVSSRSSARLRLREARMIAADLRAAPLLSRIDDLAVRARLDEQREPAGADFGLTRRELQVLRVLAKGHSNASIAVELFISTNTVASHVQRILTKLGVGTRTEAAALAHRHALLANTPNSPGKN</sequence>
<organism evidence="5 6">
    <name type="scientific">Fodinicola feengrottensis</name>
    <dbReference type="NCBI Taxonomy" id="435914"/>
    <lineage>
        <taxon>Bacteria</taxon>
        <taxon>Bacillati</taxon>
        <taxon>Actinomycetota</taxon>
        <taxon>Actinomycetes</taxon>
        <taxon>Mycobacteriales</taxon>
        <taxon>Fodinicola</taxon>
    </lineage>
</organism>
<evidence type="ECO:0000256" key="1">
    <source>
        <dbReference type="ARBA" id="ARBA00023015"/>
    </source>
</evidence>
<dbReference type="EMBL" id="BAAANY010000043">
    <property type="protein sequence ID" value="GAA1719388.1"/>
    <property type="molecule type" value="Genomic_DNA"/>
</dbReference>
<proteinExistence type="predicted"/>
<dbReference type="PANTHER" id="PTHR44688">
    <property type="entry name" value="DNA-BINDING TRANSCRIPTIONAL ACTIVATOR DEVR_DOSR"/>
    <property type="match status" value="1"/>
</dbReference>
<evidence type="ECO:0000313" key="5">
    <source>
        <dbReference type="EMBL" id="GAA1719388.1"/>
    </source>
</evidence>
<dbReference type="InterPro" id="IPR016032">
    <property type="entry name" value="Sig_transdc_resp-reg_C-effctor"/>
</dbReference>